<evidence type="ECO:0000256" key="2">
    <source>
        <dbReference type="SAM" id="Phobius"/>
    </source>
</evidence>
<dbReference type="SUPFAM" id="SSF55166">
    <property type="entry name" value="Hedgehog/DD-peptidase"/>
    <property type="match status" value="1"/>
</dbReference>
<feature type="coiled-coil region" evidence="1">
    <location>
        <begin position="62"/>
        <end position="89"/>
    </location>
</feature>
<dbReference type="InterPro" id="IPR003709">
    <property type="entry name" value="VanY-like_core_dom"/>
</dbReference>
<feature type="transmembrane region" description="Helical" evidence="2">
    <location>
        <begin position="9"/>
        <end position="31"/>
    </location>
</feature>
<evidence type="ECO:0000313" key="5">
    <source>
        <dbReference type="Proteomes" id="UP000177043"/>
    </source>
</evidence>
<sequence>MSLKNNEIWFWFCLMLVLVGAASGGGFFWFWQEVQTIRLSLASSTAALKTKNEEIIKLTTEASELAAVLNKEKNKNNEFEEQINEINDTVGTLEKWSKTDPELLQKYSKIFFLNENYSPAELKDIDSEYLYDKTKTLQIHAEVESFLVDMLQEASEDGVDLQVVSAFRSFGYQSQLKNSYAVVYGAGTANQFSADQGYSEHQLGTTLDFTILGKVPFVGFDTTEGFKWLQANAYKFGFVLSYPKGNVYYQYEPWHWRFVGENLARDLNRSGKFFYDLDQRALDPYLVKLFD</sequence>
<reference evidence="4 5" key="1">
    <citation type="journal article" date="2016" name="Nat. Commun.">
        <title>Thousands of microbial genomes shed light on interconnected biogeochemical processes in an aquifer system.</title>
        <authorList>
            <person name="Anantharaman K."/>
            <person name="Brown C.T."/>
            <person name="Hug L.A."/>
            <person name="Sharon I."/>
            <person name="Castelle C.J."/>
            <person name="Probst A.J."/>
            <person name="Thomas B.C."/>
            <person name="Singh A."/>
            <person name="Wilkins M.J."/>
            <person name="Karaoz U."/>
            <person name="Brodie E.L."/>
            <person name="Williams K.H."/>
            <person name="Hubbard S.S."/>
            <person name="Banfield J.F."/>
        </authorList>
    </citation>
    <scope>NUCLEOTIDE SEQUENCE [LARGE SCALE GENOMIC DNA]</scope>
</reference>
<name>A0A1G2QDR2_9BACT</name>
<keyword evidence="1" id="KW-0175">Coiled coil</keyword>
<dbReference type="CDD" id="cd14852">
    <property type="entry name" value="LD-carboxypeptidase"/>
    <property type="match status" value="1"/>
</dbReference>
<dbReference type="Gene3D" id="3.30.1380.10">
    <property type="match status" value="1"/>
</dbReference>
<dbReference type="Pfam" id="PF02557">
    <property type="entry name" value="VanY"/>
    <property type="match status" value="1"/>
</dbReference>
<proteinExistence type="predicted"/>
<evidence type="ECO:0000259" key="3">
    <source>
        <dbReference type="Pfam" id="PF02557"/>
    </source>
</evidence>
<dbReference type="InterPro" id="IPR058193">
    <property type="entry name" value="VanY/YodJ_core_dom"/>
</dbReference>
<dbReference type="GO" id="GO:0008233">
    <property type="term" value="F:peptidase activity"/>
    <property type="evidence" value="ECO:0007669"/>
    <property type="project" value="InterPro"/>
</dbReference>
<keyword evidence="2" id="KW-1133">Transmembrane helix</keyword>
<dbReference type="AlphaFoldDB" id="A0A1G2QDR2"/>
<dbReference type="EMBL" id="MHTJ01000005">
    <property type="protein sequence ID" value="OHA58101.1"/>
    <property type="molecule type" value="Genomic_DNA"/>
</dbReference>
<feature type="domain" description="D-alanyl-D-alanine carboxypeptidase-like core" evidence="3">
    <location>
        <begin position="138"/>
        <end position="260"/>
    </location>
</feature>
<dbReference type="GO" id="GO:0006508">
    <property type="term" value="P:proteolysis"/>
    <property type="evidence" value="ECO:0007669"/>
    <property type="project" value="InterPro"/>
</dbReference>
<dbReference type="InterPro" id="IPR052179">
    <property type="entry name" value="DD-CPase-like"/>
</dbReference>
<dbReference type="Proteomes" id="UP000177043">
    <property type="component" value="Unassembled WGS sequence"/>
</dbReference>
<dbReference type="PANTHER" id="PTHR34385">
    <property type="entry name" value="D-ALANYL-D-ALANINE CARBOXYPEPTIDASE"/>
    <property type="match status" value="1"/>
</dbReference>
<keyword evidence="2" id="KW-0812">Transmembrane</keyword>
<organism evidence="4 5">
    <name type="scientific">Candidatus Vogelbacteria bacterium RIFOXYD1_FULL_44_32</name>
    <dbReference type="NCBI Taxonomy" id="1802438"/>
    <lineage>
        <taxon>Bacteria</taxon>
        <taxon>Candidatus Vogeliibacteriota</taxon>
    </lineage>
</organism>
<gene>
    <name evidence="4" type="ORF">A2571_03620</name>
</gene>
<dbReference type="STRING" id="1802438.A2571_03620"/>
<accession>A0A1G2QDR2</accession>
<keyword evidence="2" id="KW-0472">Membrane</keyword>
<evidence type="ECO:0000313" key="4">
    <source>
        <dbReference type="EMBL" id="OHA58101.1"/>
    </source>
</evidence>
<evidence type="ECO:0000256" key="1">
    <source>
        <dbReference type="SAM" id="Coils"/>
    </source>
</evidence>
<comment type="caution">
    <text evidence="4">The sequence shown here is derived from an EMBL/GenBank/DDBJ whole genome shotgun (WGS) entry which is preliminary data.</text>
</comment>
<dbReference type="InterPro" id="IPR009045">
    <property type="entry name" value="Zn_M74/Hedgehog-like"/>
</dbReference>
<protein>
    <recommendedName>
        <fullName evidence="3">D-alanyl-D-alanine carboxypeptidase-like core domain-containing protein</fullName>
    </recommendedName>
</protein>
<dbReference type="PANTHER" id="PTHR34385:SF1">
    <property type="entry name" value="PEPTIDOGLYCAN L-ALANYL-D-GLUTAMATE ENDOPEPTIDASE CWLK"/>
    <property type="match status" value="1"/>
</dbReference>